<name>A0A0M0GE42_SPOGL</name>
<reference evidence="2" key="1">
    <citation type="submission" date="2015-07" db="EMBL/GenBank/DDBJ databases">
        <title>Fjat-10036 dsm4.</title>
        <authorList>
            <person name="Liu B."/>
            <person name="Wang J."/>
            <person name="Zhu Y."/>
            <person name="Liu G."/>
            <person name="Chen Q."/>
            <person name="Chen Z."/>
            <person name="Lan J."/>
            <person name="Che J."/>
            <person name="Ge C."/>
            <person name="Shi H."/>
            <person name="Pan Z."/>
            <person name="Liu X."/>
        </authorList>
    </citation>
    <scope>NUCLEOTIDE SEQUENCE [LARGE SCALE GENOMIC DNA]</scope>
    <source>
        <strain evidence="2">DSM 4</strain>
    </source>
</reference>
<dbReference type="PANTHER" id="PTHR37954:SF3">
    <property type="entry name" value="DUF169 DOMAIN-CONTAINING PROTEIN"/>
    <property type="match status" value="1"/>
</dbReference>
<evidence type="ECO:0008006" key="3">
    <source>
        <dbReference type="Google" id="ProtNLM"/>
    </source>
</evidence>
<comment type="caution">
    <text evidence="1">The sequence shown here is derived from an EMBL/GenBank/DDBJ whole genome shotgun (WGS) entry which is preliminary data.</text>
</comment>
<dbReference type="Proteomes" id="UP000037109">
    <property type="component" value="Unassembled WGS sequence"/>
</dbReference>
<accession>A0A0M0GE42</accession>
<dbReference type="RefSeq" id="WP_053435056.1">
    <property type="nucleotide sequence ID" value="NZ_LGUF01000007.1"/>
</dbReference>
<dbReference type="AlphaFoldDB" id="A0A0M0GE42"/>
<protein>
    <recommendedName>
        <fullName evidence="3">DUF169 domain-containing protein</fullName>
    </recommendedName>
</protein>
<gene>
    <name evidence="1" type="ORF">AF332_13240</name>
</gene>
<organism evidence="1 2">
    <name type="scientific">Sporosarcina globispora</name>
    <name type="common">Bacillus globisporus</name>
    <dbReference type="NCBI Taxonomy" id="1459"/>
    <lineage>
        <taxon>Bacteria</taxon>
        <taxon>Bacillati</taxon>
        <taxon>Bacillota</taxon>
        <taxon>Bacilli</taxon>
        <taxon>Bacillales</taxon>
        <taxon>Caryophanaceae</taxon>
        <taxon>Sporosarcina</taxon>
    </lineage>
</organism>
<dbReference type="PANTHER" id="PTHR37954">
    <property type="entry name" value="BLL4979 PROTEIN"/>
    <property type="match status" value="1"/>
</dbReference>
<evidence type="ECO:0000313" key="2">
    <source>
        <dbReference type="Proteomes" id="UP000037109"/>
    </source>
</evidence>
<dbReference type="OrthoDB" id="9777728at2"/>
<sequence length="266" mass="29887">MMQQTIHTQKLSDLETAIHTYVRPDTFPLAIKVLKREEVLPDRVKRPARDFGKTFSICQGITMSRRYGWSIAMSKEDLSCPIAKIAFGFEEELDYYSEGNLTDGMYTKTCDLGALTEAAVPKFSKEEAGTVLMAPLGRAAFEPDVITVYGNSAQVMRMVAGTLYHTGGEITSTFTARADCADIVIKTIKTCKPQVILPCYGDRVFGQTHDHEMAFTIPFSMTDEFTEGLKQTHKGGVRYPVPTYLQYEAKYPDTYEKLNEMFDTNT</sequence>
<keyword evidence="2" id="KW-1185">Reference proteome</keyword>
<dbReference type="InterPro" id="IPR003748">
    <property type="entry name" value="DUF169"/>
</dbReference>
<dbReference type="PATRIC" id="fig|1459.3.peg.2858"/>
<dbReference type="EMBL" id="LGUF01000007">
    <property type="protein sequence ID" value="KON87701.1"/>
    <property type="molecule type" value="Genomic_DNA"/>
</dbReference>
<dbReference type="STRING" id="1459.AF332_13240"/>
<dbReference type="Pfam" id="PF02596">
    <property type="entry name" value="DUF169"/>
    <property type="match status" value="1"/>
</dbReference>
<evidence type="ECO:0000313" key="1">
    <source>
        <dbReference type="EMBL" id="KON87701.1"/>
    </source>
</evidence>
<proteinExistence type="predicted"/>